<reference evidence="1" key="1">
    <citation type="submission" date="2022-07" db="EMBL/GenBank/DDBJ databases">
        <title>Phylogenomic reconstructions and comparative analyses of Kickxellomycotina fungi.</title>
        <authorList>
            <person name="Reynolds N.K."/>
            <person name="Stajich J.E."/>
            <person name="Barry K."/>
            <person name="Grigoriev I.V."/>
            <person name="Crous P."/>
            <person name="Smith M.E."/>
        </authorList>
    </citation>
    <scope>NUCLEOTIDE SEQUENCE</scope>
    <source>
        <strain evidence="1">NRRL 1565</strain>
    </source>
</reference>
<name>A0A9W8I0R5_9FUNG</name>
<sequence length="237" mass="26728">QVNTSTTCNLGTTTWNLEHIFTASMACAQNPSHHNQSNGPGFVQNKTPEAFGGSNLVPPPLPRAVYTIATPMTIQTRAYICPGPMTLGKHQQHLPGKLPQFELGDDLYDNLMDLVTMIQAHGLNLDSWGVQAVMALVDTFYQWVLTLYLHVKPSPLWRKVCTIMGNMIKPLVMLEIMQYQLAKGHLDIYCLFLVFTQMFEKMWMLNKIPKGSTEACTYFLCSLDHVVQWLLLNQSPL</sequence>
<dbReference type="Proteomes" id="UP001140094">
    <property type="component" value="Unassembled WGS sequence"/>
</dbReference>
<evidence type="ECO:0000313" key="1">
    <source>
        <dbReference type="EMBL" id="KAJ2808550.1"/>
    </source>
</evidence>
<organism evidence="1 2">
    <name type="scientific">Coemansia guatemalensis</name>
    <dbReference type="NCBI Taxonomy" id="2761395"/>
    <lineage>
        <taxon>Eukaryota</taxon>
        <taxon>Fungi</taxon>
        <taxon>Fungi incertae sedis</taxon>
        <taxon>Zoopagomycota</taxon>
        <taxon>Kickxellomycotina</taxon>
        <taxon>Kickxellomycetes</taxon>
        <taxon>Kickxellales</taxon>
        <taxon>Kickxellaceae</taxon>
        <taxon>Coemansia</taxon>
    </lineage>
</organism>
<accession>A0A9W8I0R5</accession>
<dbReference type="EMBL" id="JANBUO010000041">
    <property type="protein sequence ID" value="KAJ2808550.1"/>
    <property type="molecule type" value="Genomic_DNA"/>
</dbReference>
<dbReference type="AlphaFoldDB" id="A0A9W8I0R5"/>
<gene>
    <name evidence="1" type="ORF">H4R20_000822</name>
</gene>
<feature type="non-terminal residue" evidence="1">
    <location>
        <position position="1"/>
    </location>
</feature>
<protein>
    <submittedName>
        <fullName evidence="1">Uncharacterized protein</fullName>
    </submittedName>
</protein>
<dbReference type="OrthoDB" id="5704903at2759"/>
<evidence type="ECO:0000313" key="2">
    <source>
        <dbReference type="Proteomes" id="UP001140094"/>
    </source>
</evidence>
<comment type="caution">
    <text evidence="1">The sequence shown here is derived from an EMBL/GenBank/DDBJ whole genome shotgun (WGS) entry which is preliminary data.</text>
</comment>
<proteinExistence type="predicted"/>
<keyword evidence="2" id="KW-1185">Reference proteome</keyword>